<evidence type="ECO:0007829" key="4">
    <source>
        <dbReference type="PeptideAtlas" id="B7F941"/>
    </source>
</evidence>
<keyword evidence="3" id="KW-1185">Reference proteome</keyword>
<evidence type="ECO:0000313" key="2">
    <source>
        <dbReference type="EMBL" id="BAT05057.1"/>
    </source>
</evidence>
<reference evidence="2" key="3">
    <citation type="journal article" date="2013" name="Plant Cell Physiol.">
        <title>Rice Annotation Project Database (RAP-DB): an integrative and interactive database for rice genomics.</title>
        <authorList>
            <person name="Sakai H."/>
            <person name="Lee S.S."/>
            <person name="Tanaka T."/>
            <person name="Numa H."/>
            <person name="Kim J."/>
            <person name="Kawahara Y."/>
            <person name="Wakimoto H."/>
            <person name="Yang C.C."/>
            <person name="Iwamoto M."/>
            <person name="Abe T."/>
            <person name="Yamada Y."/>
            <person name="Muto A."/>
            <person name="Inokuchi H."/>
            <person name="Ikemura T."/>
            <person name="Matsumoto T."/>
            <person name="Sasaki T."/>
            <person name="Itoh T."/>
        </authorList>
    </citation>
    <scope>NUCLEOTIDE SEQUENCE</scope>
</reference>
<dbReference type="InParanoid" id="B7F941"/>
<dbReference type="STRING" id="39947.B7F941"/>
<dbReference type="Proteomes" id="UP000059680">
    <property type="component" value="Chromosome 8"/>
</dbReference>
<protein>
    <submittedName>
        <fullName evidence="2">Os08g0351200 protein</fullName>
    </submittedName>
    <submittedName>
        <fullName evidence="1">cDNA, clone: J065219E08, full insert sequence</fullName>
    </submittedName>
</protein>
<accession>B7F941</accession>
<organism evidence="1">
    <name type="scientific">Oryza sativa subsp. japonica</name>
    <name type="common">Rice</name>
    <dbReference type="NCBI Taxonomy" id="39947"/>
    <lineage>
        <taxon>Eukaryota</taxon>
        <taxon>Viridiplantae</taxon>
        <taxon>Streptophyta</taxon>
        <taxon>Embryophyta</taxon>
        <taxon>Tracheophyta</taxon>
        <taxon>Spermatophyta</taxon>
        <taxon>Magnoliopsida</taxon>
        <taxon>Liliopsida</taxon>
        <taxon>Poales</taxon>
        <taxon>Poaceae</taxon>
        <taxon>BOP clade</taxon>
        <taxon>Oryzoideae</taxon>
        <taxon>Oryzeae</taxon>
        <taxon>Oryzinae</taxon>
        <taxon>Oryza</taxon>
        <taxon>Oryza sativa</taxon>
    </lineage>
</organism>
<evidence type="ECO:0000313" key="1">
    <source>
        <dbReference type="EMBL" id="BAH01139.1"/>
    </source>
</evidence>
<dbReference type="HOGENOM" id="CLU_1067091_0_0_1"/>
<reference evidence="3" key="1">
    <citation type="journal article" date="2005" name="Nature">
        <title>The map-based sequence of the rice genome.</title>
        <authorList>
            <consortium name="International rice genome sequencing project (IRGSP)"/>
            <person name="Matsumoto T."/>
            <person name="Wu J."/>
            <person name="Kanamori H."/>
            <person name="Katayose Y."/>
            <person name="Fujisawa M."/>
            <person name="Namiki N."/>
            <person name="Mizuno H."/>
            <person name="Yamamoto K."/>
            <person name="Antonio B.A."/>
            <person name="Baba T."/>
            <person name="Sakata K."/>
            <person name="Nagamura Y."/>
            <person name="Aoki H."/>
            <person name="Arikawa K."/>
            <person name="Arita K."/>
            <person name="Bito T."/>
            <person name="Chiden Y."/>
            <person name="Fujitsuka N."/>
            <person name="Fukunaka R."/>
            <person name="Hamada M."/>
            <person name="Harada C."/>
            <person name="Hayashi A."/>
            <person name="Hijishita S."/>
            <person name="Honda M."/>
            <person name="Hosokawa S."/>
            <person name="Ichikawa Y."/>
            <person name="Idonuma A."/>
            <person name="Iijima M."/>
            <person name="Ikeda M."/>
            <person name="Ikeno M."/>
            <person name="Ito K."/>
            <person name="Ito S."/>
            <person name="Ito T."/>
            <person name="Ito Y."/>
            <person name="Ito Y."/>
            <person name="Iwabuchi A."/>
            <person name="Kamiya K."/>
            <person name="Karasawa W."/>
            <person name="Kurita K."/>
            <person name="Katagiri S."/>
            <person name="Kikuta A."/>
            <person name="Kobayashi H."/>
            <person name="Kobayashi N."/>
            <person name="Machita K."/>
            <person name="Maehara T."/>
            <person name="Masukawa M."/>
            <person name="Mizubayashi T."/>
            <person name="Mukai Y."/>
            <person name="Nagasaki H."/>
            <person name="Nagata Y."/>
            <person name="Naito S."/>
            <person name="Nakashima M."/>
            <person name="Nakama Y."/>
            <person name="Nakamichi Y."/>
            <person name="Nakamura M."/>
            <person name="Meguro A."/>
            <person name="Negishi M."/>
            <person name="Ohta I."/>
            <person name="Ohta T."/>
            <person name="Okamoto M."/>
            <person name="Ono N."/>
            <person name="Saji S."/>
            <person name="Sakaguchi M."/>
            <person name="Sakai K."/>
            <person name="Shibata M."/>
            <person name="Shimokawa T."/>
            <person name="Song J."/>
            <person name="Takazaki Y."/>
            <person name="Terasawa K."/>
            <person name="Tsugane M."/>
            <person name="Tsuji K."/>
            <person name="Ueda S."/>
            <person name="Waki K."/>
            <person name="Yamagata H."/>
            <person name="Yamamoto M."/>
            <person name="Yamamoto S."/>
            <person name="Yamane H."/>
            <person name="Yoshiki S."/>
            <person name="Yoshihara R."/>
            <person name="Yukawa K."/>
            <person name="Zhong H."/>
            <person name="Yano M."/>
            <person name="Yuan Q."/>
            <person name="Ouyang S."/>
            <person name="Liu J."/>
            <person name="Jones K.M."/>
            <person name="Gansberger K."/>
            <person name="Moffat K."/>
            <person name="Hill J."/>
            <person name="Bera J."/>
            <person name="Fadrosh D."/>
            <person name="Jin S."/>
            <person name="Johri S."/>
            <person name="Kim M."/>
            <person name="Overton L."/>
            <person name="Reardon M."/>
            <person name="Tsitrin T."/>
            <person name="Vuong H."/>
            <person name="Weaver B."/>
            <person name="Ciecko A."/>
            <person name="Tallon L."/>
            <person name="Jackson J."/>
            <person name="Pai G."/>
            <person name="Aken S.V."/>
            <person name="Utterback T."/>
            <person name="Reidmuller S."/>
            <person name="Feldblyum T."/>
            <person name="Hsiao J."/>
            <person name="Zismann V."/>
            <person name="Iobst S."/>
            <person name="de Vazeille A.R."/>
            <person name="Buell C.R."/>
            <person name="Ying K."/>
            <person name="Li Y."/>
            <person name="Lu T."/>
            <person name="Huang Y."/>
            <person name="Zhao Q."/>
            <person name="Feng Q."/>
            <person name="Zhang L."/>
            <person name="Zhu J."/>
            <person name="Weng Q."/>
            <person name="Mu J."/>
            <person name="Lu Y."/>
            <person name="Fan D."/>
            <person name="Liu Y."/>
            <person name="Guan J."/>
            <person name="Zhang Y."/>
            <person name="Yu S."/>
            <person name="Liu X."/>
            <person name="Zhang Y."/>
            <person name="Hong G."/>
            <person name="Han B."/>
            <person name="Choisne N."/>
            <person name="Demange N."/>
            <person name="Orjeda G."/>
            <person name="Samain S."/>
            <person name="Cattolico L."/>
            <person name="Pelletier E."/>
            <person name="Couloux A."/>
            <person name="Segurens B."/>
            <person name="Wincker P."/>
            <person name="D'Hont A."/>
            <person name="Scarpelli C."/>
            <person name="Weissenbach J."/>
            <person name="Salanoubat M."/>
            <person name="Quetier F."/>
            <person name="Yu Y."/>
            <person name="Kim H.R."/>
            <person name="Rambo T."/>
            <person name="Currie J."/>
            <person name="Collura K."/>
            <person name="Luo M."/>
            <person name="Yang T."/>
            <person name="Ammiraju J.S.S."/>
            <person name="Engler F."/>
            <person name="Soderlund C."/>
            <person name="Wing R.A."/>
            <person name="Palmer L.E."/>
            <person name="de la Bastide M."/>
            <person name="Spiegel L."/>
            <person name="Nascimento L."/>
            <person name="Zutavern T."/>
            <person name="O'Shaughnessy A."/>
            <person name="Dike S."/>
            <person name="Dedhia N."/>
            <person name="Preston R."/>
            <person name="Balija V."/>
            <person name="McCombie W.R."/>
            <person name="Chow T."/>
            <person name="Chen H."/>
            <person name="Chung M."/>
            <person name="Chen C."/>
            <person name="Shaw J."/>
            <person name="Wu H."/>
            <person name="Hsiao K."/>
            <person name="Chao Y."/>
            <person name="Chu M."/>
            <person name="Cheng C."/>
            <person name="Hour A."/>
            <person name="Lee P."/>
            <person name="Lin S."/>
            <person name="Lin Y."/>
            <person name="Liou J."/>
            <person name="Liu S."/>
            <person name="Hsing Y."/>
            <person name="Raghuvanshi S."/>
            <person name="Mohanty A."/>
            <person name="Bharti A.K."/>
            <person name="Gaur A."/>
            <person name="Gupta V."/>
            <person name="Kumar D."/>
            <person name="Ravi V."/>
            <person name="Vij S."/>
            <person name="Kapur A."/>
            <person name="Khurana P."/>
            <person name="Khurana P."/>
            <person name="Khurana J.P."/>
            <person name="Tyagi A.K."/>
            <person name="Gaikwad K."/>
            <person name="Singh A."/>
            <person name="Dalal V."/>
            <person name="Srivastava S."/>
            <person name="Dixit A."/>
            <person name="Pal A.K."/>
            <person name="Ghazi I.A."/>
            <person name="Yadav M."/>
            <person name="Pandit A."/>
            <person name="Bhargava A."/>
            <person name="Sureshbabu K."/>
            <person name="Batra K."/>
            <person name="Sharma T.R."/>
            <person name="Mohapatra T."/>
            <person name="Singh N.K."/>
            <person name="Messing J."/>
            <person name="Nelson A.B."/>
            <person name="Fuks G."/>
            <person name="Kavchok S."/>
            <person name="Keizer G."/>
            <person name="Linton E."/>
            <person name="Llaca V."/>
            <person name="Song R."/>
            <person name="Tanyolac B."/>
            <person name="Young S."/>
            <person name="Ho-Il K."/>
            <person name="Hahn J.H."/>
            <person name="Sangsakoo G."/>
            <person name="Vanavichit A."/>
            <person name="de Mattos Luiz.A.T."/>
            <person name="Zimmer P.D."/>
            <person name="Malone G."/>
            <person name="Dellagostin O."/>
            <person name="de Oliveira A.C."/>
            <person name="Bevan M."/>
            <person name="Bancroft I."/>
            <person name="Minx P."/>
            <person name="Cordum H."/>
            <person name="Wilson R."/>
            <person name="Cheng Z."/>
            <person name="Jin W."/>
            <person name="Jiang J."/>
            <person name="Leong S.A."/>
            <person name="Iwama H."/>
            <person name="Gojobori T."/>
            <person name="Itoh T."/>
            <person name="Niimura Y."/>
            <person name="Fujii Y."/>
            <person name="Habara T."/>
            <person name="Sakai H."/>
            <person name="Sato Y."/>
            <person name="Wilson G."/>
            <person name="Kumar K."/>
            <person name="McCouch S."/>
            <person name="Juretic N."/>
            <person name="Hoen D."/>
            <person name="Wright S."/>
            <person name="Bruskiewich R."/>
            <person name="Bureau T."/>
            <person name="Miyao A."/>
            <person name="Hirochika H."/>
            <person name="Nishikawa T."/>
            <person name="Kadowaki K."/>
            <person name="Sugiura M."/>
            <person name="Burr B."/>
            <person name="Sasaki T."/>
        </authorList>
    </citation>
    <scope>NUCLEOTIDE SEQUENCE [LARGE SCALE GENOMIC DNA]</scope>
    <source>
        <strain evidence="3">cv. Nipponbare</strain>
    </source>
</reference>
<dbReference type="Gramene" id="Os08t0351200-01">
    <property type="protein sequence ID" value="Os08t0351200-01"/>
    <property type="gene ID" value="Os08g0351200"/>
</dbReference>
<dbReference type="Pfam" id="PF03140">
    <property type="entry name" value="DUF247"/>
    <property type="match status" value="1"/>
</dbReference>
<gene>
    <name evidence="2" type="ordered locus">Os08g0351200</name>
    <name evidence="2" type="ORF">OSNPB_080351200</name>
</gene>
<dbReference type="AlphaFoldDB" id="B7F941"/>
<evidence type="ECO:0000313" key="3">
    <source>
        <dbReference type="Proteomes" id="UP000059680"/>
    </source>
</evidence>
<proteinExistence type="evidence at protein level"/>
<name>B7F941_ORYSJ</name>
<dbReference type="OMA" id="IDMAQEN"/>
<dbReference type="InterPro" id="IPR004158">
    <property type="entry name" value="DUF247_pln"/>
</dbReference>
<dbReference type="EMBL" id="AK241884">
    <property type="protein sequence ID" value="BAH01139.1"/>
    <property type="molecule type" value="mRNA"/>
</dbReference>
<dbReference type="PaxDb" id="39947-B7F941"/>
<sequence>MAQENVEITCFIKNVDNRFRLAPPKADLFTPLYVSIGPYHMNSDLPTGKEEKERNLDKILQDQVTRGGAASNSSAVKNGWLTLLNNHMSDALRYYGWNPDLLTPTRKDEFLNMLLEDGCYILSKFVVPTIGIARGSWQRQHVPPQHLEHDIIYLVENQIPFFILEKINEITGLIPTAGGSQLVRHFCSYIAEYMLKLRGYAVGRRSVCGDADADSQSSSALASHTLERTTSGGRADIGNRWAGFHSDPDYTFPALAPRQAV</sequence>
<reference evidence="2 3" key="4">
    <citation type="journal article" date="2013" name="Rice">
        <title>Improvement of the Oryza sativa Nipponbare reference genome using next generation sequence and optical map data.</title>
        <authorList>
            <person name="Kawahara Y."/>
            <person name="de la Bastide M."/>
            <person name="Hamilton J.P."/>
            <person name="Kanamori H."/>
            <person name="McCombie W.R."/>
            <person name="Ouyang S."/>
            <person name="Schwartz D.C."/>
            <person name="Tanaka T."/>
            <person name="Wu J."/>
            <person name="Zhou S."/>
            <person name="Childs K.L."/>
            <person name="Davidson R.M."/>
            <person name="Lin H."/>
            <person name="Quesada-Ocampo L."/>
            <person name="Vaillancourt B."/>
            <person name="Sakai H."/>
            <person name="Lee S.S."/>
            <person name="Kim J."/>
            <person name="Numa H."/>
            <person name="Itoh T."/>
            <person name="Buell C.R."/>
            <person name="Matsumoto T."/>
        </authorList>
    </citation>
    <scope>NUCLEOTIDE SEQUENCE [LARGE SCALE GENOMIC DNA]</scope>
    <source>
        <strain evidence="3">cv. Nipponbare</strain>
    </source>
</reference>
<reference evidence="1" key="2">
    <citation type="submission" date="2006-10" db="EMBL/GenBank/DDBJ databases">
        <title>Oryza sativa full length cDNA.</title>
        <authorList>
            <person name="Kikuchi S."/>
        </authorList>
    </citation>
    <scope>NUCLEOTIDE SEQUENCE</scope>
    <source>
        <tissue evidence="1">Eaf</tissue>
    </source>
</reference>
<reference evidence="2" key="5">
    <citation type="submission" date="2015-10" db="EMBL/GenBank/DDBJ databases">
        <authorList>
            <person name="Sakai H."/>
            <person name="Kawahara Y."/>
            <person name="Matsumoto T."/>
            <person name="Buell C.R."/>
            <person name="Itoh T."/>
        </authorList>
    </citation>
    <scope>NUCLEOTIDE SEQUENCE</scope>
</reference>
<dbReference type="PANTHER" id="PTHR31549">
    <property type="entry name" value="PROTEIN, PUTATIVE (DUF247)-RELATED-RELATED"/>
    <property type="match status" value="1"/>
</dbReference>
<dbReference type="EMBL" id="AP014964">
    <property type="protein sequence ID" value="BAT05057.1"/>
    <property type="molecule type" value="Genomic_DNA"/>
</dbReference>
<dbReference type="OrthoDB" id="10420194at2759"/>
<dbReference type="PANTHER" id="PTHR31549:SF63">
    <property type="entry name" value="OS08G0355400 PROTEIN"/>
    <property type="match status" value="1"/>
</dbReference>
<keyword evidence="4" id="KW-1267">Proteomics identification</keyword>